<keyword evidence="6" id="KW-1185">Reference proteome</keyword>
<dbReference type="Gene3D" id="1.10.357.10">
    <property type="entry name" value="Tetracycline Repressor, domain 2"/>
    <property type="match status" value="1"/>
</dbReference>
<dbReference type="InterPro" id="IPR036271">
    <property type="entry name" value="Tet_transcr_reg_TetR-rel_C_sf"/>
</dbReference>
<dbReference type="AlphaFoldDB" id="A0A918ZM58"/>
<accession>A0A918ZM58</accession>
<dbReference type="PROSITE" id="PS50977">
    <property type="entry name" value="HTH_TETR_2"/>
    <property type="match status" value="1"/>
</dbReference>
<feature type="region of interest" description="Disordered" evidence="3">
    <location>
        <begin position="1"/>
        <end position="31"/>
    </location>
</feature>
<feature type="DNA-binding region" description="H-T-H motif" evidence="2">
    <location>
        <begin position="52"/>
        <end position="71"/>
    </location>
</feature>
<evidence type="ECO:0000259" key="4">
    <source>
        <dbReference type="PROSITE" id="PS50977"/>
    </source>
</evidence>
<evidence type="ECO:0000256" key="3">
    <source>
        <dbReference type="SAM" id="MobiDB-lite"/>
    </source>
</evidence>
<dbReference type="Gene3D" id="1.10.10.60">
    <property type="entry name" value="Homeodomain-like"/>
    <property type="match status" value="1"/>
</dbReference>
<reference evidence="5" key="2">
    <citation type="submission" date="2020-09" db="EMBL/GenBank/DDBJ databases">
        <authorList>
            <person name="Sun Q."/>
            <person name="Ohkuma M."/>
        </authorList>
    </citation>
    <scope>NUCLEOTIDE SEQUENCE</scope>
    <source>
        <strain evidence="5">JCM 3302</strain>
    </source>
</reference>
<evidence type="ECO:0000256" key="2">
    <source>
        <dbReference type="PROSITE-ProRule" id="PRU00335"/>
    </source>
</evidence>
<gene>
    <name evidence="5" type="ORF">GCM10014715_09550</name>
</gene>
<dbReference type="Pfam" id="PF17920">
    <property type="entry name" value="TetR_C_16"/>
    <property type="match status" value="1"/>
</dbReference>
<dbReference type="EMBL" id="BNBC01000003">
    <property type="protein sequence ID" value="GHE58526.1"/>
    <property type="molecule type" value="Genomic_DNA"/>
</dbReference>
<dbReference type="InterPro" id="IPR009057">
    <property type="entry name" value="Homeodomain-like_sf"/>
</dbReference>
<protein>
    <submittedName>
        <fullName evidence="5">Transcriptional regulator, TetR family protein</fullName>
    </submittedName>
</protein>
<evidence type="ECO:0000256" key="1">
    <source>
        <dbReference type="ARBA" id="ARBA00023125"/>
    </source>
</evidence>
<dbReference type="SUPFAM" id="SSF46689">
    <property type="entry name" value="Homeodomain-like"/>
    <property type="match status" value="1"/>
</dbReference>
<organism evidence="5 6">
    <name type="scientific">Streptomyces spiralis</name>
    <dbReference type="NCBI Taxonomy" id="66376"/>
    <lineage>
        <taxon>Bacteria</taxon>
        <taxon>Bacillati</taxon>
        <taxon>Actinomycetota</taxon>
        <taxon>Actinomycetes</taxon>
        <taxon>Kitasatosporales</taxon>
        <taxon>Streptomycetaceae</taxon>
        <taxon>Streptomyces</taxon>
    </lineage>
</organism>
<dbReference type="InterPro" id="IPR041678">
    <property type="entry name" value="TetR_C_16"/>
</dbReference>
<dbReference type="SUPFAM" id="SSF48498">
    <property type="entry name" value="Tetracyclin repressor-like, C-terminal domain"/>
    <property type="match status" value="1"/>
</dbReference>
<feature type="domain" description="HTH tetR-type" evidence="4">
    <location>
        <begin position="29"/>
        <end position="89"/>
    </location>
</feature>
<evidence type="ECO:0000313" key="5">
    <source>
        <dbReference type="EMBL" id="GHE58526.1"/>
    </source>
</evidence>
<dbReference type="Proteomes" id="UP000641386">
    <property type="component" value="Unassembled WGS sequence"/>
</dbReference>
<dbReference type="Pfam" id="PF00440">
    <property type="entry name" value="TetR_N"/>
    <property type="match status" value="1"/>
</dbReference>
<dbReference type="InterPro" id="IPR050109">
    <property type="entry name" value="HTH-type_TetR-like_transc_reg"/>
</dbReference>
<dbReference type="InterPro" id="IPR001647">
    <property type="entry name" value="HTH_TetR"/>
</dbReference>
<dbReference type="PANTHER" id="PTHR30055:SF235">
    <property type="entry name" value="TRANSCRIPTIONAL REGULATORY PROTEIN"/>
    <property type="match status" value="1"/>
</dbReference>
<keyword evidence="1 2" id="KW-0238">DNA-binding</keyword>
<name>A0A918ZM58_9ACTN</name>
<reference evidence="5" key="1">
    <citation type="journal article" date="2014" name="Int. J. Syst. Evol. Microbiol.">
        <title>Complete genome sequence of Corynebacterium casei LMG S-19264T (=DSM 44701T), isolated from a smear-ripened cheese.</title>
        <authorList>
            <consortium name="US DOE Joint Genome Institute (JGI-PGF)"/>
            <person name="Walter F."/>
            <person name="Albersmeier A."/>
            <person name="Kalinowski J."/>
            <person name="Ruckert C."/>
        </authorList>
    </citation>
    <scope>NUCLEOTIDE SEQUENCE</scope>
    <source>
        <strain evidence="5">JCM 3302</strain>
    </source>
</reference>
<dbReference type="GO" id="GO:0003700">
    <property type="term" value="F:DNA-binding transcription factor activity"/>
    <property type="evidence" value="ECO:0007669"/>
    <property type="project" value="TreeGrafter"/>
</dbReference>
<evidence type="ECO:0000313" key="6">
    <source>
        <dbReference type="Proteomes" id="UP000641386"/>
    </source>
</evidence>
<dbReference type="PANTHER" id="PTHR30055">
    <property type="entry name" value="HTH-TYPE TRANSCRIPTIONAL REGULATOR RUTR"/>
    <property type="match status" value="1"/>
</dbReference>
<comment type="caution">
    <text evidence="5">The sequence shown here is derived from an EMBL/GenBank/DDBJ whole genome shotgun (WGS) entry which is preliminary data.</text>
</comment>
<dbReference type="GO" id="GO:0000976">
    <property type="term" value="F:transcription cis-regulatory region binding"/>
    <property type="evidence" value="ECO:0007669"/>
    <property type="project" value="TreeGrafter"/>
</dbReference>
<sequence>MNYCCQPSGSPRRPRMTPASRAGRRPGDSGTREAILHTARRHFADLGYDRTTLRGIAADAGVDVALVSHYFGPKQRLFAEAAPLPLEPEPLLADLLEGPRETIGHRLAARVLSQTETAEGQQKITGLIRAAASEELAARQIRERVTEALLLPLAEGLGSPDARLRAALAGSQIVGLMMTRHIVGVEPLATSSAQTLAAAIGPVLQHYLTGPLAGPVTTP</sequence>
<proteinExistence type="predicted"/>